<evidence type="ECO:0000313" key="2">
    <source>
        <dbReference type="EMBL" id="RKO91354.1"/>
    </source>
</evidence>
<keyword evidence="3" id="KW-1185">Reference proteome</keyword>
<evidence type="ECO:0000313" key="3">
    <source>
        <dbReference type="Proteomes" id="UP000269721"/>
    </source>
</evidence>
<dbReference type="EMBL" id="KZ995106">
    <property type="protein sequence ID" value="RKO91354.1"/>
    <property type="molecule type" value="Genomic_DNA"/>
</dbReference>
<dbReference type="AlphaFoldDB" id="A0A4P9WFF1"/>
<evidence type="ECO:0000256" key="1">
    <source>
        <dbReference type="SAM" id="MobiDB-lite"/>
    </source>
</evidence>
<dbReference type="Proteomes" id="UP000269721">
    <property type="component" value="Unassembled WGS sequence"/>
</dbReference>
<name>A0A4P9WFF1_9FUNG</name>
<gene>
    <name evidence="2" type="ORF">BDK51DRAFT_46577</name>
</gene>
<feature type="region of interest" description="Disordered" evidence="1">
    <location>
        <begin position="533"/>
        <end position="554"/>
    </location>
</feature>
<protein>
    <submittedName>
        <fullName evidence="2">Uncharacterized protein</fullName>
    </submittedName>
</protein>
<proteinExistence type="predicted"/>
<sequence length="554" mass="61673">MEQPLAHVEFVSANALADTYWPEIDPRELHRLTMSSAMRRDGLLELSCFFDLSKGSTKWSPGAVYDIRAVSDPPATPDGPVLLRKAKIQFEGKNLVGIVELQNFMIYFVPATTTRTDILGREARAEFPFYAVGVRKISRDPNLSAPTSDSHREQRILQLKRLFQWPDLGPDFFARKRVFILTQKDTVRDRREGITELVTGLGAEVVNSYPEDGPDIIMVISSVCLQAGKRDHSVTCSSYIARQLAALKLRSPKVSFFVIEQMPANPLEQFGVHPIWQTGGIVSFTTNALTSNDGLENFKTVEAFARKVLIKLPLASESRSMNIQGSSWTIVIHPKVYREVKEISESLRAETALRMRAFLALLHMNSLNTEGGGDQDIFRIATPFERPPGEEGNELDTFKMVISMTVKLARLHRHFLVISPDPPPSLSFFGGIGPFEKLRVSVVQEGQGFGWFGEGIRPVSRSNRRACNLIVLWLACDSLFAFDRLDAGNGEQMRNESVEVIVPMVKNSLRGEEAVQAPLWSKLVSLVEPPNMQCSKKSRHGAGPGVAGTARSSF</sequence>
<organism evidence="2 3">
    <name type="scientific">Blyttiomyces helicus</name>
    <dbReference type="NCBI Taxonomy" id="388810"/>
    <lineage>
        <taxon>Eukaryota</taxon>
        <taxon>Fungi</taxon>
        <taxon>Fungi incertae sedis</taxon>
        <taxon>Chytridiomycota</taxon>
        <taxon>Chytridiomycota incertae sedis</taxon>
        <taxon>Chytridiomycetes</taxon>
        <taxon>Chytridiomycetes incertae sedis</taxon>
        <taxon>Blyttiomyces</taxon>
    </lineage>
</organism>
<accession>A0A4P9WFF1</accession>
<reference evidence="3" key="1">
    <citation type="journal article" date="2018" name="Nat. Microbiol.">
        <title>Leveraging single-cell genomics to expand the fungal tree of life.</title>
        <authorList>
            <person name="Ahrendt S.R."/>
            <person name="Quandt C.A."/>
            <person name="Ciobanu D."/>
            <person name="Clum A."/>
            <person name="Salamov A."/>
            <person name="Andreopoulos B."/>
            <person name="Cheng J.F."/>
            <person name="Woyke T."/>
            <person name="Pelin A."/>
            <person name="Henrissat B."/>
            <person name="Reynolds N.K."/>
            <person name="Benny G.L."/>
            <person name="Smith M.E."/>
            <person name="James T.Y."/>
            <person name="Grigoriev I.V."/>
        </authorList>
    </citation>
    <scope>NUCLEOTIDE SEQUENCE [LARGE SCALE GENOMIC DNA]</scope>
</reference>